<protein>
    <recommendedName>
        <fullName evidence="3">HTH CENPB-type domain-containing protein</fullName>
    </recommendedName>
</protein>
<name>A0A1X7TTS3_AMPQE</name>
<evidence type="ECO:0000313" key="4">
    <source>
        <dbReference type="EnsemblMetazoa" id="Aqu2.1.18579_001"/>
    </source>
</evidence>
<sequence>MADMGYGVNREIVMRIAYTIVEKTGRKHSFTGDSAGRSWFEGFRRRHPELTIRTPLPLSYNRAVSASPDVVSEFFGKVGALYGRLNLFSKPNQIYNTDETGVSVVHRPGIVIAQGFDIPDPGYVAWLKINHPEIALSTTGTSTTMSSQPNSASPLDKQQAASPDVLDEVLVLPVP</sequence>
<dbReference type="OMA" id="IVMRIAY"/>
<proteinExistence type="predicted"/>
<feature type="domain" description="HTH CENPB-type" evidence="3">
    <location>
        <begin position="1"/>
        <end position="53"/>
    </location>
</feature>
<evidence type="ECO:0000256" key="2">
    <source>
        <dbReference type="SAM" id="MobiDB-lite"/>
    </source>
</evidence>
<dbReference type="EnsemblMetazoa" id="Aqu2.1.18579_001">
    <property type="protein sequence ID" value="Aqu2.1.18579_001"/>
    <property type="gene ID" value="Aqu2.1.18579"/>
</dbReference>
<dbReference type="GO" id="GO:0003677">
    <property type="term" value="F:DNA binding"/>
    <property type="evidence" value="ECO:0007669"/>
    <property type="project" value="UniProtKB-KW"/>
</dbReference>
<evidence type="ECO:0000256" key="1">
    <source>
        <dbReference type="ARBA" id="ARBA00023125"/>
    </source>
</evidence>
<dbReference type="InParanoid" id="A0A1X7TTS3"/>
<evidence type="ECO:0000259" key="3">
    <source>
        <dbReference type="PROSITE" id="PS51253"/>
    </source>
</evidence>
<feature type="region of interest" description="Disordered" evidence="2">
    <location>
        <begin position="139"/>
        <end position="161"/>
    </location>
</feature>
<dbReference type="InterPro" id="IPR006600">
    <property type="entry name" value="HTH_CenpB_DNA-bd_dom"/>
</dbReference>
<reference evidence="4" key="1">
    <citation type="submission" date="2017-05" db="UniProtKB">
        <authorList>
            <consortium name="EnsemblMetazoa"/>
        </authorList>
    </citation>
    <scope>IDENTIFICATION</scope>
</reference>
<dbReference type="OrthoDB" id="10031330at2759"/>
<keyword evidence="1" id="KW-0238">DNA-binding</keyword>
<dbReference type="PROSITE" id="PS51253">
    <property type="entry name" value="HTH_CENPB"/>
    <property type="match status" value="1"/>
</dbReference>
<dbReference type="AlphaFoldDB" id="A0A1X7TTS3"/>
<accession>A0A1X7TTS3</accession>
<organism evidence="4">
    <name type="scientific">Amphimedon queenslandica</name>
    <name type="common">Sponge</name>
    <dbReference type="NCBI Taxonomy" id="400682"/>
    <lineage>
        <taxon>Eukaryota</taxon>
        <taxon>Metazoa</taxon>
        <taxon>Porifera</taxon>
        <taxon>Demospongiae</taxon>
        <taxon>Heteroscleromorpha</taxon>
        <taxon>Haplosclerida</taxon>
        <taxon>Niphatidae</taxon>
        <taxon>Amphimedon</taxon>
    </lineage>
</organism>